<sequence length="78" mass="8553">MCKITPRDTSETITHGKNTVDEWNLKHPVGTLVQVSNSLGVVTKAPTSAPAMLLMKSTPIIWLKGIHNYIALSRVEVI</sequence>
<dbReference type="Proteomes" id="UP000238071">
    <property type="component" value="Unassembled WGS sequence"/>
</dbReference>
<evidence type="ECO:0000313" key="1">
    <source>
        <dbReference type="EMBL" id="PPK72644.1"/>
    </source>
</evidence>
<gene>
    <name evidence="1" type="ORF">B0F88_10377</name>
</gene>
<name>A0A2S6H5A7_9GAMM</name>
<accession>A0A2S6H5A7</accession>
<comment type="caution">
    <text evidence="1">The sequence shown here is derived from an EMBL/GenBank/DDBJ whole genome shotgun (WGS) entry which is preliminary data.</text>
</comment>
<dbReference type="EMBL" id="PTIY01000003">
    <property type="protein sequence ID" value="PPK72644.1"/>
    <property type="molecule type" value="Genomic_DNA"/>
</dbReference>
<reference evidence="1 2" key="1">
    <citation type="submission" date="2018-02" db="EMBL/GenBank/DDBJ databases">
        <title>Subsurface microbial communities from deep shales in Ohio and West Virginia, USA.</title>
        <authorList>
            <person name="Wrighton K."/>
        </authorList>
    </citation>
    <scope>NUCLEOTIDE SEQUENCE [LARGE SCALE GENOMIC DNA]</scope>
    <source>
        <strain evidence="1 2">OWC-G53F</strain>
    </source>
</reference>
<proteinExistence type="predicted"/>
<protein>
    <submittedName>
        <fullName evidence="1">Uncharacterized protein</fullName>
    </submittedName>
</protein>
<dbReference type="AlphaFoldDB" id="A0A2S6H5A7"/>
<dbReference type="OrthoDB" id="7107929at2"/>
<evidence type="ECO:0000313" key="2">
    <source>
        <dbReference type="Proteomes" id="UP000238071"/>
    </source>
</evidence>
<keyword evidence="2" id="KW-1185">Reference proteome</keyword>
<dbReference type="RefSeq" id="WP_104422742.1">
    <property type="nucleotide sequence ID" value="NZ_PTIY01000003.1"/>
</dbReference>
<organism evidence="1 2">
    <name type="scientific">Methylobacter tundripaludum</name>
    <dbReference type="NCBI Taxonomy" id="173365"/>
    <lineage>
        <taxon>Bacteria</taxon>
        <taxon>Pseudomonadati</taxon>
        <taxon>Pseudomonadota</taxon>
        <taxon>Gammaproteobacteria</taxon>
        <taxon>Methylococcales</taxon>
        <taxon>Methylococcaceae</taxon>
        <taxon>Methylobacter</taxon>
    </lineage>
</organism>